<keyword evidence="1 3" id="KW-0732">Signal</keyword>
<feature type="domain" description="ABC transporter substrate-binding protein PnrA-like" evidence="4">
    <location>
        <begin position="88"/>
        <end position="373"/>
    </location>
</feature>
<dbReference type="Proteomes" id="UP000005396">
    <property type="component" value="Unassembled WGS sequence"/>
</dbReference>
<dbReference type="EMBL" id="ABCC02000011">
    <property type="protein sequence ID" value="EDP18696.1"/>
    <property type="molecule type" value="Genomic_DNA"/>
</dbReference>
<protein>
    <recommendedName>
        <fullName evidence="4">ABC transporter substrate-binding protein PnrA-like domain-containing protein</fullName>
    </recommendedName>
</protein>
<evidence type="ECO:0000313" key="5">
    <source>
        <dbReference type="EMBL" id="EDP18696.1"/>
    </source>
</evidence>
<dbReference type="HOGENOM" id="CLU_038813_2_0_9"/>
<accession>A8RJX3</accession>
<dbReference type="GO" id="GO:0005886">
    <property type="term" value="C:plasma membrane"/>
    <property type="evidence" value="ECO:0007669"/>
    <property type="project" value="InterPro"/>
</dbReference>
<dbReference type="eggNOG" id="COG1744">
    <property type="taxonomic scope" value="Bacteria"/>
</dbReference>
<dbReference type="InterPro" id="IPR052910">
    <property type="entry name" value="ABC-Purine-Binding"/>
</dbReference>
<dbReference type="AlphaFoldDB" id="A8RJX3"/>
<dbReference type="PANTHER" id="PTHR43208">
    <property type="entry name" value="ABC TRANSPORTER SUBSTRATE-BINDING PROTEIN"/>
    <property type="match status" value="1"/>
</dbReference>
<dbReference type="PROSITE" id="PS51257">
    <property type="entry name" value="PROKAR_LIPOPROTEIN"/>
    <property type="match status" value="1"/>
</dbReference>
<dbReference type="InterPro" id="IPR003760">
    <property type="entry name" value="PnrA-like"/>
</dbReference>
<reference evidence="5 6" key="1">
    <citation type="submission" date="2007-08" db="EMBL/GenBank/DDBJ databases">
        <authorList>
            <person name="Fulton L."/>
            <person name="Clifton S."/>
            <person name="Fulton B."/>
            <person name="Xu J."/>
            <person name="Minx P."/>
            <person name="Pepin K.H."/>
            <person name="Johnson M."/>
            <person name="Thiruvilangam P."/>
            <person name="Bhonagiri V."/>
            <person name="Nash W.E."/>
            <person name="Mardis E.R."/>
            <person name="Wilson R.K."/>
        </authorList>
    </citation>
    <scope>NUCLEOTIDE SEQUENCE [LARGE SCALE GENOMIC DNA]</scope>
    <source>
        <strain evidence="6">ATCC BAA-613 / DSM 15670 / CCUG 46953 / JCM 12243 / WAL 16351</strain>
    </source>
</reference>
<evidence type="ECO:0000259" key="4">
    <source>
        <dbReference type="Pfam" id="PF02608"/>
    </source>
</evidence>
<dbReference type="PaxDb" id="411902-CLOBOL_01058"/>
<feature type="signal peptide" evidence="3">
    <location>
        <begin position="1"/>
        <end position="25"/>
    </location>
</feature>
<proteinExistence type="predicted"/>
<evidence type="ECO:0000313" key="6">
    <source>
        <dbReference type="Proteomes" id="UP000005396"/>
    </source>
</evidence>
<dbReference type="Pfam" id="PF02608">
    <property type="entry name" value="Bmp"/>
    <property type="match status" value="1"/>
</dbReference>
<reference evidence="5 6" key="2">
    <citation type="submission" date="2007-09" db="EMBL/GenBank/DDBJ databases">
        <title>Draft genome sequence of Clostridium bolteae (ATCC BAA-613).</title>
        <authorList>
            <person name="Sudarsanam P."/>
            <person name="Ley R."/>
            <person name="Guruge J."/>
            <person name="Turnbaugh P.J."/>
            <person name="Mahowald M."/>
            <person name="Liep D."/>
            <person name="Gordon J."/>
        </authorList>
    </citation>
    <scope>NUCLEOTIDE SEQUENCE [LARGE SCALE GENOMIC DNA]</scope>
    <source>
        <strain evidence="6">ATCC BAA-613 / DSM 15670 / CCUG 46953 / JCM 12243 / WAL 16351</strain>
    </source>
</reference>
<dbReference type="PANTHER" id="PTHR43208:SF1">
    <property type="entry name" value="ABC TRANSPORTER SUBSTRATE-BINDING PROTEIN"/>
    <property type="match status" value="1"/>
</dbReference>
<feature type="chain" id="PRO_5039602144" description="ABC transporter substrate-binding protein PnrA-like domain-containing protein" evidence="3">
    <location>
        <begin position="26"/>
        <end position="435"/>
    </location>
</feature>
<comment type="caution">
    <text evidence="5">The sequence shown here is derived from an EMBL/GenBank/DDBJ whole genome shotgun (WGS) entry which is preliminary data.</text>
</comment>
<organism evidence="5 6">
    <name type="scientific">Enterocloster bolteae (strain ATCC BAA-613 / DSM 15670 / CCUG 46953 / JCM 12243 / WAL 16351)</name>
    <name type="common">Clostridium bolteae</name>
    <dbReference type="NCBI Taxonomy" id="411902"/>
    <lineage>
        <taxon>Bacteria</taxon>
        <taxon>Bacillati</taxon>
        <taxon>Bacillota</taxon>
        <taxon>Clostridia</taxon>
        <taxon>Lachnospirales</taxon>
        <taxon>Lachnospiraceae</taxon>
        <taxon>Enterocloster</taxon>
    </lineage>
</organism>
<evidence type="ECO:0000256" key="2">
    <source>
        <dbReference type="SAM" id="MobiDB-lite"/>
    </source>
</evidence>
<feature type="region of interest" description="Disordered" evidence="2">
    <location>
        <begin position="49"/>
        <end position="68"/>
    </location>
</feature>
<gene>
    <name evidence="5" type="ORF">CLOBOL_01058</name>
</gene>
<dbReference type="CDD" id="cd19963">
    <property type="entry name" value="PBP1_BMP-like"/>
    <property type="match status" value="1"/>
</dbReference>
<name>A8RJX3_ENTBW</name>
<evidence type="ECO:0000256" key="1">
    <source>
        <dbReference type="ARBA" id="ARBA00022729"/>
    </source>
</evidence>
<evidence type="ECO:0000256" key="3">
    <source>
        <dbReference type="SAM" id="SignalP"/>
    </source>
</evidence>
<sequence>MEESIMKLKKLASMAMAGVMAVSLAACGGSDTAKTTAADAATTAEAETTAAAEDAETKETEASEAPAAGGIAKEDLKIGFVYIGDENEGYTAAHYNGAMEMKEKLGLNDDQIIVKWNIPEDETAKDAAMDLADQGCQIIFANSFGHESYVIEAAKEYPDVQFCHATGFQAASSGLSNMHNYFTSIYESRYVSGVVAGLKLNQMIEDGTVKADACKIGYVGAYPYAEVISGYTSFFLGVRSVCPDATMEVKYTNSWASFDLEKEAADALISDGCVLISQHADTTGAPTACEAAGVPCVGYNISMIATAPKQALTSASNNWAAYVTEAVQHVIDGTEIPVDWCKGFSDGAVLITELNEAAVAPGTKEKVDEVEAKLASGELHVFDTSTWTVGGETLDTYKKDGSDIEYISDGYFHESEFGSAPAFDILIDGITTIDN</sequence>
<dbReference type="Gene3D" id="3.40.50.2300">
    <property type="match status" value="2"/>
</dbReference>